<organism evidence="9 10">
    <name type="scientific">Clostridium saccharoperbutylacetonicum N1-4(HMT)</name>
    <dbReference type="NCBI Taxonomy" id="931276"/>
    <lineage>
        <taxon>Bacteria</taxon>
        <taxon>Bacillati</taxon>
        <taxon>Bacillota</taxon>
        <taxon>Clostridia</taxon>
        <taxon>Eubacteriales</taxon>
        <taxon>Clostridiaceae</taxon>
        <taxon>Clostridium</taxon>
    </lineage>
</organism>
<dbReference type="InterPro" id="IPR002656">
    <property type="entry name" value="Acyl_transf_3_dom"/>
</dbReference>
<dbReference type="Pfam" id="PF01757">
    <property type="entry name" value="Acyl_transf_3"/>
    <property type="match status" value="1"/>
</dbReference>
<name>M1MEL8_9CLOT</name>
<keyword evidence="3" id="KW-1003">Cell membrane</keyword>
<dbReference type="AlphaFoldDB" id="M1MEL8"/>
<feature type="transmembrane region" description="Helical" evidence="7">
    <location>
        <begin position="251"/>
        <end position="271"/>
    </location>
</feature>
<keyword evidence="10" id="KW-1185">Reference proteome</keyword>
<evidence type="ECO:0000259" key="8">
    <source>
        <dbReference type="Pfam" id="PF01757"/>
    </source>
</evidence>
<keyword evidence="4 7" id="KW-0812">Transmembrane</keyword>
<reference evidence="9 10" key="1">
    <citation type="submission" date="2013-02" db="EMBL/GenBank/DDBJ databases">
        <title>Genome sequence of Clostridium saccharoperbutylacetonicum N1-4(HMT).</title>
        <authorList>
            <person name="Poehlein A."/>
            <person name="Daniel R."/>
        </authorList>
    </citation>
    <scope>NUCLEOTIDE SEQUENCE [LARGE SCALE GENOMIC DNA]</scope>
    <source>
        <strain evidence="10">N1-4(HMT)</strain>
    </source>
</reference>
<dbReference type="PATRIC" id="fig|931276.5.peg.2601"/>
<dbReference type="Proteomes" id="UP000011728">
    <property type="component" value="Chromosome"/>
</dbReference>
<dbReference type="GO" id="GO:0009246">
    <property type="term" value="P:enterobacterial common antigen biosynthetic process"/>
    <property type="evidence" value="ECO:0007669"/>
    <property type="project" value="TreeGrafter"/>
</dbReference>
<feature type="transmembrane region" description="Helical" evidence="7">
    <location>
        <begin position="87"/>
        <end position="105"/>
    </location>
</feature>
<keyword evidence="6 7" id="KW-0472">Membrane</keyword>
<feature type="domain" description="Acyltransferase 3" evidence="8">
    <location>
        <begin position="11"/>
        <end position="330"/>
    </location>
</feature>
<gene>
    <name evidence="9" type="ORF">Cspa_c25940</name>
</gene>
<evidence type="ECO:0000256" key="6">
    <source>
        <dbReference type="ARBA" id="ARBA00023136"/>
    </source>
</evidence>
<comment type="similarity">
    <text evidence="2">Belongs to the acyltransferase 3 family.</text>
</comment>
<dbReference type="GO" id="GO:0005886">
    <property type="term" value="C:plasma membrane"/>
    <property type="evidence" value="ECO:0007669"/>
    <property type="project" value="UniProtKB-SubCell"/>
</dbReference>
<evidence type="ECO:0000313" key="9">
    <source>
        <dbReference type="EMBL" id="AGF56359.1"/>
    </source>
</evidence>
<keyword evidence="9" id="KW-0012">Acyltransferase</keyword>
<dbReference type="eggNOG" id="COG1835">
    <property type="taxonomic scope" value="Bacteria"/>
</dbReference>
<keyword evidence="9" id="KW-0808">Transferase</keyword>
<protein>
    <submittedName>
        <fullName evidence="9">Putative acyltransferase</fullName>
    </submittedName>
</protein>
<feature type="transmembrane region" description="Helical" evidence="7">
    <location>
        <begin position="313"/>
        <end position="334"/>
    </location>
</feature>
<evidence type="ECO:0000256" key="4">
    <source>
        <dbReference type="ARBA" id="ARBA00022692"/>
    </source>
</evidence>
<evidence type="ECO:0000256" key="3">
    <source>
        <dbReference type="ARBA" id="ARBA00022475"/>
    </source>
</evidence>
<dbReference type="EMBL" id="CP004121">
    <property type="protein sequence ID" value="AGF56359.1"/>
    <property type="molecule type" value="Genomic_DNA"/>
</dbReference>
<evidence type="ECO:0000256" key="5">
    <source>
        <dbReference type="ARBA" id="ARBA00022989"/>
    </source>
</evidence>
<dbReference type="PANTHER" id="PTHR40074:SF2">
    <property type="entry name" value="O-ACETYLTRANSFERASE WECH"/>
    <property type="match status" value="1"/>
</dbReference>
<feature type="transmembrane region" description="Helical" evidence="7">
    <location>
        <begin position="12"/>
        <end position="28"/>
    </location>
</feature>
<feature type="transmembrane region" description="Helical" evidence="7">
    <location>
        <begin position="170"/>
        <end position="187"/>
    </location>
</feature>
<evidence type="ECO:0000256" key="2">
    <source>
        <dbReference type="ARBA" id="ARBA00007400"/>
    </source>
</evidence>
<sequence>MNKDFTVEHTNYCKGIAIILMVIHHLYWNSPGYGIYIGQVTLSQRIAAIGKVCVSIFLLLSGFGLAKTLKGKLEIKHFYFERLLKLYLNYTFIVITSIIISLVFFREEYSNLVGSGLKEVILIILNLSGLQYFIGYQGLNGAWWFMSVILVFYLLFPFIKILIEKYKIKFVVLFFIISCLDIVQFQHIKIVTIISWGFPFVLGIYLAMNNIFIKIYEYIISKRKGAKKLILIFILIISLIVKQNMDPQSFIGIKFDYFLAFIIVLSIYIFYQNIIIGKKIICFLGKKSSDIYYLHMFISYYYLYDLIYSMNNIFFMIISVIAFSLIWSLVLEIIRKIIKWDEVILYCCRYVKKVKGETWE</sequence>
<feature type="transmembrane region" description="Helical" evidence="7">
    <location>
        <begin position="142"/>
        <end position="163"/>
    </location>
</feature>
<feature type="transmembrane region" description="Helical" evidence="7">
    <location>
        <begin position="193"/>
        <end position="213"/>
    </location>
</feature>
<dbReference type="RefSeq" id="WP_015392678.1">
    <property type="nucleotide sequence ID" value="NC_020291.1"/>
</dbReference>
<accession>M1MEL8</accession>
<evidence type="ECO:0000256" key="7">
    <source>
        <dbReference type="SAM" id="Phobius"/>
    </source>
</evidence>
<keyword evidence="5 7" id="KW-1133">Transmembrane helix</keyword>
<dbReference type="HOGENOM" id="CLU_768846_0_0_9"/>
<evidence type="ECO:0000256" key="1">
    <source>
        <dbReference type="ARBA" id="ARBA00004651"/>
    </source>
</evidence>
<feature type="transmembrane region" description="Helical" evidence="7">
    <location>
        <begin position="291"/>
        <end position="307"/>
    </location>
</feature>
<dbReference type="PANTHER" id="PTHR40074">
    <property type="entry name" value="O-ACETYLTRANSFERASE WECH"/>
    <property type="match status" value="1"/>
</dbReference>
<dbReference type="STRING" id="36745.CLSAP_24140"/>
<feature type="transmembrane region" description="Helical" evidence="7">
    <location>
        <begin position="48"/>
        <end position="66"/>
    </location>
</feature>
<comment type="subcellular location">
    <subcellularLocation>
        <location evidence="1">Cell membrane</location>
        <topology evidence="1">Multi-pass membrane protein</topology>
    </subcellularLocation>
</comment>
<dbReference type="GO" id="GO:0016413">
    <property type="term" value="F:O-acetyltransferase activity"/>
    <property type="evidence" value="ECO:0007669"/>
    <property type="project" value="TreeGrafter"/>
</dbReference>
<dbReference type="KEGG" id="csr:Cspa_c25940"/>
<evidence type="ECO:0000313" key="10">
    <source>
        <dbReference type="Proteomes" id="UP000011728"/>
    </source>
</evidence>
<proteinExistence type="inferred from homology"/>
<feature type="transmembrane region" description="Helical" evidence="7">
    <location>
        <begin position="225"/>
        <end position="245"/>
    </location>
</feature>